<feature type="region of interest" description="Disordered" evidence="9">
    <location>
        <begin position="18"/>
        <end position="107"/>
    </location>
</feature>
<feature type="compositionally biased region" description="Polar residues" evidence="9">
    <location>
        <begin position="80"/>
        <end position="101"/>
    </location>
</feature>
<evidence type="ECO:0000256" key="1">
    <source>
        <dbReference type="ARBA" id="ARBA00002591"/>
    </source>
</evidence>
<dbReference type="PANTHER" id="PTHR34933:SF1">
    <property type="entry name" value="FLAGELLAR L-RING PROTEIN"/>
    <property type="match status" value="1"/>
</dbReference>
<proteinExistence type="inferred from homology"/>
<evidence type="ECO:0000313" key="11">
    <source>
        <dbReference type="Proteomes" id="UP001430306"/>
    </source>
</evidence>
<evidence type="ECO:0000256" key="5">
    <source>
        <dbReference type="ARBA" id="ARBA00022729"/>
    </source>
</evidence>
<keyword evidence="8" id="KW-0998">Cell outer membrane</keyword>
<evidence type="ECO:0000256" key="9">
    <source>
        <dbReference type="SAM" id="MobiDB-lite"/>
    </source>
</evidence>
<comment type="caution">
    <text evidence="10">The sequence shown here is derived from an EMBL/GenBank/DDBJ whole genome shotgun (WGS) entry which is preliminary data.</text>
</comment>
<dbReference type="InterPro" id="IPR000527">
    <property type="entry name" value="Flag_Lring"/>
</dbReference>
<reference evidence="10" key="1">
    <citation type="submission" date="2021-11" db="EMBL/GenBank/DDBJ databases">
        <title>Genome sequence.</title>
        <authorList>
            <person name="Sun Q."/>
        </authorList>
    </citation>
    <scope>NUCLEOTIDE SEQUENCE</scope>
    <source>
        <strain evidence="10">JC740</strain>
    </source>
</reference>
<evidence type="ECO:0000256" key="4">
    <source>
        <dbReference type="ARBA" id="ARBA00006929"/>
    </source>
</evidence>
<dbReference type="RefSeq" id="WP_230273950.1">
    <property type="nucleotide sequence ID" value="NZ_JAJKFW010000022.1"/>
</dbReference>
<keyword evidence="7" id="KW-0975">Bacterial flagellum</keyword>
<evidence type="ECO:0000256" key="8">
    <source>
        <dbReference type="ARBA" id="ARBA00023237"/>
    </source>
</evidence>
<name>A0ABS8NG73_9BACT</name>
<evidence type="ECO:0000256" key="6">
    <source>
        <dbReference type="ARBA" id="ARBA00023136"/>
    </source>
</evidence>
<keyword evidence="10" id="KW-0282">Flagellum</keyword>
<protein>
    <submittedName>
        <fullName evidence="10">Flagellar basal body L-ring protein FlgH</fullName>
    </submittedName>
</protein>
<accession>A0ABS8NG73</accession>
<keyword evidence="6" id="KW-0472">Membrane</keyword>
<comment type="similarity">
    <text evidence="4">Belongs to the FlgH family.</text>
</comment>
<gene>
    <name evidence="10" type="ORF">LOC71_09665</name>
</gene>
<dbReference type="Pfam" id="PF02107">
    <property type="entry name" value="FlgH"/>
    <property type="match status" value="1"/>
</dbReference>
<evidence type="ECO:0000256" key="3">
    <source>
        <dbReference type="ARBA" id="ARBA00004442"/>
    </source>
</evidence>
<feature type="region of interest" description="Disordered" evidence="9">
    <location>
        <begin position="181"/>
        <end position="203"/>
    </location>
</feature>
<evidence type="ECO:0000256" key="7">
    <source>
        <dbReference type="ARBA" id="ARBA00023143"/>
    </source>
</evidence>
<comment type="subcellular location">
    <subcellularLocation>
        <location evidence="2">Bacterial flagellum basal body</location>
    </subcellularLocation>
    <subcellularLocation>
        <location evidence="3">Cell outer membrane</location>
    </subcellularLocation>
</comment>
<keyword evidence="10" id="KW-0966">Cell projection</keyword>
<dbReference type="Proteomes" id="UP001430306">
    <property type="component" value="Unassembled WGS sequence"/>
</dbReference>
<keyword evidence="5" id="KW-0732">Signal</keyword>
<dbReference type="PANTHER" id="PTHR34933">
    <property type="entry name" value="FLAGELLAR L-RING PROTEIN"/>
    <property type="match status" value="1"/>
</dbReference>
<keyword evidence="11" id="KW-1185">Reference proteome</keyword>
<organism evidence="10 11">
    <name type="scientific">Rhodopirellula halodulae</name>
    <dbReference type="NCBI Taxonomy" id="2894198"/>
    <lineage>
        <taxon>Bacteria</taxon>
        <taxon>Pseudomonadati</taxon>
        <taxon>Planctomycetota</taxon>
        <taxon>Planctomycetia</taxon>
        <taxon>Pirellulales</taxon>
        <taxon>Pirellulaceae</taxon>
        <taxon>Rhodopirellula</taxon>
    </lineage>
</organism>
<comment type="function">
    <text evidence="1">Assembles around the rod to form the L-ring and probably protects the motor/basal body from shearing forces during rotation.</text>
</comment>
<dbReference type="EMBL" id="JAJKFW010000022">
    <property type="protein sequence ID" value="MCC9642541.1"/>
    <property type="molecule type" value="Genomic_DNA"/>
</dbReference>
<sequence length="303" mass="32690">MACTDALAQNSSLLHGTPAWMPNAPSRPMPHAGAGPIAPVNNDTRSVPGVGPNNAVMPPEFLPPGTPQRAPASAPFAFPDQSNGSQRGAAANTTGLDNNGSPDVAGVDAYSTPMTDPPAVGLTGVSWTYQPAPPMRSFRVQDIVTIRVDEITRMMAEGETEKRRVSSFQATLAEWVRLTSGGLIPDPQTEGDPTVDAQSTANSRAEASVEARESMSFNIAARIVDIRPNGNLVLEARKHFRVNDNLWETSLSGICRAQDIAPDNVVLSRDLIDLEINKQDRGQMRDGYSRGWFQRAFDRLKPF</sequence>
<dbReference type="PRINTS" id="PR01008">
    <property type="entry name" value="FLGLRINGFLGH"/>
</dbReference>
<keyword evidence="10" id="KW-0969">Cilium</keyword>
<evidence type="ECO:0000313" key="10">
    <source>
        <dbReference type="EMBL" id="MCC9642541.1"/>
    </source>
</evidence>
<evidence type="ECO:0000256" key="2">
    <source>
        <dbReference type="ARBA" id="ARBA00004117"/>
    </source>
</evidence>